<feature type="compositionally biased region" description="Low complexity" evidence="7">
    <location>
        <begin position="763"/>
        <end position="781"/>
    </location>
</feature>
<keyword evidence="4 8" id="KW-0812">Transmembrane</keyword>
<feature type="transmembrane region" description="Helical" evidence="8">
    <location>
        <begin position="566"/>
        <end position="585"/>
    </location>
</feature>
<accession>A0A6G3QPJ8</accession>
<feature type="transmembrane region" description="Helical" evidence="8">
    <location>
        <begin position="605"/>
        <end position="626"/>
    </location>
</feature>
<feature type="transmembrane region" description="Helical" evidence="8">
    <location>
        <begin position="371"/>
        <end position="395"/>
    </location>
</feature>
<feature type="transmembrane region" description="Helical" evidence="8">
    <location>
        <begin position="235"/>
        <end position="252"/>
    </location>
</feature>
<evidence type="ECO:0000256" key="3">
    <source>
        <dbReference type="ARBA" id="ARBA00022475"/>
    </source>
</evidence>
<feature type="region of interest" description="Disordered" evidence="7">
    <location>
        <begin position="460"/>
        <end position="479"/>
    </location>
</feature>
<evidence type="ECO:0000256" key="4">
    <source>
        <dbReference type="ARBA" id="ARBA00022692"/>
    </source>
</evidence>
<dbReference type="EMBL" id="JAAGMD010000119">
    <property type="protein sequence ID" value="NEA85301.1"/>
    <property type="molecule type" value="Genomic_DNA"/>
</dbReference>
<evidence type="ECO:0000256" key="1">
    <source>
        <dbReference type="ARBA" id="ARBA00004651"/>
    </source>
</evidence>
<feature type="domain" description="SSD" evidence="9">
    <location>
        <begin position="199"/>
        <end position="330"/>
    </location>
</feature>
<gene>
    <name evidence="10" type="ORF">G3I53_04355</name>
</gene>
<comment type="caution">
    <text evidence="10">The sequence shown here is derived from an EMBL/GenBank/DDBJ whole genome shotgun (WGS) entry which is preliminary data.</text>
</comment>
<dbReference type="RefSeq" id="WP_164337933.1">
    <property type="nucleotide sequence ID" value="NZ_JAAGMD010000119.1"/>
</dbReference>
<keyword evidence="6 8" id="KW-0472">Membrane</keyword>
<evidence type="ECO:0000313" key="10">
    <source>
        <dbReference type="EMBL" id="NEA85301.1"/>
    </source>
</evidence>
<feature type="transmembrane region" description="Helical" evidence="8">
    <location>
        <begin position="280"/>
        <end position="301"/>
    </location>
</feature>
<evidence type="ECO:0000256" key="8">
    <source>
        <dbReference type="SAM" id="Phobius"/>
    </source>
</evidence>
<feature type="transmembrane region" description="Helical" evidence="8">
    <location>
        <begin position="176"/>
        <end position="195"/>
    </location>
</feature>
<keyword evidence="3" id="KW-1003">Cell membrane</keyword>
<protein>
    <submittedName>
        <fullName evidence="10">MMPL family transporter</fullName>
    </submittedName>
</protein>
<dbReference type="PANTHER" id="PTHR33406:SF11">
    <property type="entry name" value="MEMBRANE PROTEIN SCO6666-RELATED"/>
    <property type="match status" value="1"/>
</dbReference>
<reference evidence="10" key="1">
    <citation type="submission" date="2020-01" db="EMBL/GenBank/DDBJ databases">
        <title>Insect and environment-associated Actinomycetes.</title>
        <authorList>
            <person name="Currrie C."/>
            <person name="Chevrette M."/>
            <person name="Carlson C."/>
            <person name="Stubbendieck R."/>
            <person name="Wendt-Pienkowski E."/>
        </authorList>
    </citation>
    <scope>NUCLEOTIDE SEQUENCE</scope>
    <source>
        <strain evidence="10">SID14436</strain>
    </source>
</reference>
<dbReference type="InterPro" id="IPR050545">
    <property type="entry name" value="Mycobact_MmpL"/>
</dbReference>
<evidence type="ECO:0000259" key="9">
    <source>
        <dbReference type="PROSITE" id="PS50156"/>
    </source>
</evidence>
<name>A0A6G3QPJ8_9ACTN</name>
<dbReference type="Gene3D" id="1.20.1640.10">
    <property type="entry name" value="Multidrug efflux transporter AcrB transmembrane domain"/>
    <property type="match status" value="2"/>
</dbReference>
<evidence type="ECO:0000256" key="5">
    <source>
        <dbReference type="ARBA" id="ARBA00022989"/>
    </source>
</evidence>
<dbReference type="PANTHER" id="PTHR33406">
    <property type="entry name" value="MEMBRANE PROTEIN MJ1562-RELATED"/>
    <property type="match status" value="1"/>
</dbReference>
<keyword evidence="5 8" id="KW-1133">Transmembrane helix</keyword>
<dbReference type="SUPFAM" id="SSF82866">
    <property type="entry name" value="Multidrug efflux transporter AcrB transmembrane domain"/>
    <property type="match status" value="2"/>
</dbReference>
<feature type="transmembrane region" description="Helical" evidence="8">
    <location>
        <begin position="647"/>
        <end position="666"/>
    </location>
</feature>
<organism evidence="10">
    <name type="scientific">Streptomyces sp. SID14436</name>
    <dbReference type="NCBI Taxonomy" id="2706070"/>
    <lineage>
        <taxon>Bacteria</taxon>
        <taxon>Bacillati</taxon>
        <taxon>Actinomycetota</taxon>
        <taxon>Actinomycetes</taxon>
        <taxon>Kitasatosporales</taxon>
        <taxon>Streptomycetaceae</taxon>
        <taxon>Streptomyces</taxon>
    </lineage>
</organism>
<comment type="similarity">
    <text evidence="2">Belongs to the resistance-nodulation-cell division (RND) (TC 2.A.6) family. MmpL subfamily.</text>
</comment>
<dbReference type="InterPro" id="IPR000731">
    <property type="entry name" value="SSD"/>
</dbReference>
<proteinExistence type="inferred from homology"/>
<dbReference type="Pfam" id="PF03176">
    <property type="entry name" value="MMPL"/>
    <property type="match status" value="2"/>
</dbReference>
<evidence type="ECO:0000256" key="7">
    <source>
        <dbReference type="SAM" id="MobiDB-lite"/>
    </source>
</evidence>
<feature type="region of interest" description="Disordered" evidence="7">
    <location>
        <begin position="725"/>
        <end position="807"/>
    </location>
</feature>
<dbReference type="PROSITE" id="PS50156">
    <property type="entry name" value="SSD"/>
    <property type="match status" value="1"/>
</dbReference>
<feature type="transmembrane region" description="Helical" evidence="8">
    <location>
        <begin position="536"/>
        <end position="554"/>
    </location>
</feature>
<dbReference type="GO" id="GO:0005886">
    <property type="term" value="C:plasma membrane"/>
    <property type="evidence" value="ECO:0007669"/>
    <property type="project" value="UniProtKB-SubCell"/>
</dbReference>
<sequence length="807" mass="83101">MFERLAELAIRRSRLILVVAVASVALMGALGGGAFDKLLGGGFDDPASQSSRAAKAVDEKFGGETNLILLVRTDRGSVDDPAAEQGGRALVADLKKEEGLTAVVSYWDTGLPDLRSRDGREAMVLAHVEGDETQLRERAGKVIDAYATTHEGGLSVRAGGGAAVGNDLSQQVVDDLLLAEAIAIPLTLVLLLFVFGSVVAALLPLAIALIAVIGSFAQLSLLADVTDVANSATNLTTALGLGLGIDYALLMVSRFREQLAAGASVDDAVRRMVSTAGRTVAFSAATVMTALAALLVFPQYFLRSFGFAGVGVVAIAALATLFVMPALLAVLGHRVNSGRLPWAGRPGQRERAGAREPFWGRLARTVMRRPGITALPVLAVLLLAASPLLGITFGVPDERVLPEDTASRQVSTALRENFDGNEESALVVVIDAPVAAGPLESYATELAALRGVERVETSGGTYAAGREAENGSGKPALGRPDAERITVVSGLEPRSDEAQDLVREVREVAGPAGTEPLVGGPDAQLVDSKDSIGDRLPLAAALVVLTTFVLLFLFTGSVLQPLRALVLNMISLAATLGVMTAIFQVGHLSSVLGFTAQPMEMSMTVLMFCIAFGLSMDYEVFVTSRIKELHDLGESNETAVVDGLGHTGRIVSAAAALLAVSFFAFGTAEISFMQLFGLGSGLAILIDAIAVRGVLVPAAMRLLGDSAWYAPGFLRRVHSRFGLSESGPRAAGAVTAPDTASVAPGASVDPGGRVDPAGAVTSVDPAGPAGAVDPAGPVNPASPAGPAGPVTSVAPVAPPDAKRSADV</sequence>
<evidence type="ECO:0000256" key="6">
    <source>
        <dbReference type="ARBA" id="ARBA00023136"/>
    </source>
</evidence>
<dbReference type="InterPro" id="IPR004869">
    <property type="entry name" value="MMPL_dom"/>
</dbReference>
<evidence type="ECO:0000256" key="2">
    <source>
        <dbReference type="ARBA" id="ARBA00010157"/>
    </source>
</evidence>
<feature type="transmembrane region" description="Helical" evidence="8">
    <location>
        <begin position="202"/>
        <end position="223"/>
    </location>
</feature>
<comment type="subcellular location">
    <subcellularLocation>
        <location evidence="1">Cell membrane</location>
        <topology evidence="1">Multi-pass membrane protein</topology>
    </subcellularLocation>
</comment>
<feature type="transmembrane region" description="Helical" evidence="8">
    <location>
        <begin position="307"/>
        <end position="331"/>
    </location>
</feature>
<dbReference type="AlphaFoldDB" id="A0A6G3QPJ8"/>